<dbReference type="EMBL" id="CP120863">
    <property type="protein sequence ID" value="WFE91974.1"/>
    <property type="molecule type" value="Genomic_DNA"/>
</dbReference>
<dbReference type="Proteomes" id="UP001209803">
    <property type="component" value="Chromosome"/>
</dbReference>
<feature type="transmembrane region" description="Helical" evidence="1">
    <location>
        <begin position="20"/>
        <end position="38"/>
    </location>
</feature>
<keyword evidence="3" id="KW-1185">Reference proteome</keyword>
<keyword evidence="1" id="KW-1133">Transmembrane helix</keyword>
<sequence>MQIDPSQHISFQRSVGKSLLILSLCLPFVMIGLFVATGAFDAPGSQGDGLIVGLLCVAFFGFLGIYGTIRLIKNPRQAIEIGPEGITDTRISDRTIPWSKIIEITTWSSRGSSMIMLELEPEFAKSLNQSKFYRAYKFANRLVGAKGHCLNPVGYKVSFSDFSNIIAEYATAHHSPAMED</sequence>
<proteinExistence type="predicted"/>
<organism evidence="2 3">
    <name type="scientific">Roseibium porphyridii</name>
    <dbReference type="NCBI Taxonomy" id="2866279"/>
    <lineage>
        <taxon>Bacteria</taxon>
        <taxon>Pseudomonadati</taxon>
        <taxon>Pseudomonadota</taxon>
        <taxon>Alphaproteobacteria</taxon>
        <taxon>Hyphomicrobiales</taxon>
        <taxon>Stappiaceae</taxon>
        <taxon>Roseibium</taxon>
    </lineage>
</organism>
<name>A0ABY8FBG7_9HYPH</name>
<reference evidence="2 3" key="1">
    <citation type="submission" date="2023-03" db="EMBL/GenBank/DDBJ databases">
        <title>Roseibium porphyridii sp. nov. and Roseibium rhodosorbium sp. nov. isolated from marine algae, Porphyridium cruentum and Rhodosorus marinus, respectively.</title>
        <authorList>
            <person name="Lee M.W."/>
            <person name="Choi B.J."/>
            <person name="Lee J.K."/>
            <person name="Choi D.G."/>
            <person name="Baek J.H."/>
            <person name="Bayburt H."/>
            <person name="Kim J.M."/>
            <person name="Han D.M."/>
            <person name="Kim K.H."/>
            <person name="Jeon C.O."/>
        </authorList>
    </citation>
    <scope>NUCLEOTIDE SEQUENCE [LARGE SCALE GENOMIC DNA]</scope>
    <source>
        <strain evidence="2 3">KMA01</strain>
    </source>
</reference>
<evidence type="ECO:0000256" key="1">
    <source>
        <dbReference type="SAM" id="Phobius"/>
    </source>
</evidence>
<evidence type="ECO:0000313" key="3">
    <source>
        <dbReference type="Proteomes" id="UP001209803"/>
    </source>
</evidence>
<protein>
    <recommendedName>
        <fullName evidence="4">PH domain-containing protein</fullName>
    </recommendedName>
</protein>
<accession>A0ABY8FBG7</accession>
<dbReference type="RefSeq" id="WP_265684508.1">
    <property type="nucleotide sequence ID" value="NZ_CP120863.1"/>
</dbReference>
<evidence type="ECO:0008006" key="4">
    <source>
        <dbReference type="Google" id="ProtNLM"/>
    </source>
</evidence>
<evidence type="ECO:0000313" key="2">
    <source>
        <dbReference type="EMBL" id="WFE91974.1"/>
    </source>
</evidence>
<keyword evidence="1" id="KW-0812">Transmembrane</keyword>
<gene>
    <name evidence="2" type="ORF">K1718_11600</name>
</gene>
<keyword evidence="1" id="KW-0472">Membrane</keyword>
<feature type="transmembrane region" description="Helical" evidence="1">
    <location>
        <begin position="50"/>
        <end position="69"/>
    </location>
</feature>
<dbReference type="InterPro" id="IPR048136">
    <property type="entry name" value="STM3941-like"/>
</dbReference>
<dbReference type="NCBIfam" id="NF041635">
    <property type="entry name" value="STM3941_fam"/>
    <property type="match status" value="1"/>
</dbReference>